<sequence>SVDFISSQYDGIMEQLQSIKAKLNGLDHRCNELRLAIDEMQAYSYQYNIKIFGLPTFAERENSESTVKLCIQLFHSMGVKDVSMQQQQQQQQSTERPIICKFVRRQVKERVMAARKEVSKVTPSQLVSLLRFGIYDHLSPLNQALLTEAKKVQQAKGFKFCW</sequence>
<dbReference type="Proteomes" id="UP001159405">
    <property type="component" value="Unassembled WGS sequence"/>
</dbReference>
<accession>A0ABN8SJ52</accession>
<comment type="caution">
    <text evidence="1">The sequence shown here is derived from an EMBL/GenBank/DDBJ whole genome shotgun (WGS) entry which is preliminary data.</text>
</comment>
<evidence type="ECO:0000313" key="1">
    <source>
        <dbReference type="EMBL" id="CAH3190453.1"/>
    </source>
</evidence>
<organism evidence="1 2">
    <name type="scientific">Porites lobata</name>
    <dbReference type="NCBI Taxonomy" id="104759"/>
    <lineage>
        <taxon>Eukaryota</taxon>
        <taxon>Metazoa</taxon>
        <taxon>Cnidaria</taxon>
        <taxon>Anthozoa</taxon>
        <taxon>Hexacorallia</taxon>
        <taxon>Scleractinia</taxon>
        <taxon>Fungiina</taxon>
        <taxon>Poritidae</taxon>
        <taxon>Porites</taxon>
    </lineage>
</organism>
<feature type="non-terminal residue" evidence="1">
    <location>
        <position position="162"/>
    </location>
</feature>
<protein>
    <submittedName>
        <fullName evidence="1">Uncharacterized protein</fullName>
    </submittedName>
</protein>
<keyword evidence="2" id="KW-1185">Reference proteome</keyword>
<evidence type="ECO:0000313" key="2">
    <source>
        <dbReference type="Proteomes" id="UP001159405"/>
    </source>
</evidence>
<reference evidence="1 2" key="1">
    <citation type="submission" date="2022-05" db="EMBL/GenBank/DDBJ databases">
        <authorList>
            <consortium name="Genoscope - CEA"/>
            <person name="William W."/>
        </authorList>
    </citation>
    <scope>NUCLEOTIDE SEQUENCE [LARGE SCALE GENOMIC DNA]</scope>
</reference>
<name>A0ABN8SJ52_9CNID</name>
<feature type="non-terminal residue" evidence="1">
    <location>
        <position position="1"/>
    </location>
</feature>
<gene>
    <name evidence="1" type="ORF">PLOB_00047177</name>
</gene>
<dbReference type="EMBL" id="CALNXK010000862">
    <property type="protein sequence ID" value="CAH3190453.1"/>
    <property type="molecule type" value="Genomic_DNA"/>
</dbReference>
<proteinExistence type="predicted"/>
<dbReference type="Gene3D" id="3.30.70.1820">
    <property type="entry name" value="L1 transposable element, RRM domain"/>
    <property type="match status" value="1"/>
</dbReference>